<dbReference type="Proteomes" id="UP000077177">
    <property type="component" value="Chromosome"/>
</dbReference>
<keyword evidence="2" id="KW-1185">Reference proteome</keyword>
<protein>
    <submittedName>
        <fullName evidence="1">Uncharacterized protein</fullName>
    </submittedName>
</protein>
<dbReference type="AlphaFoldDB" id="A0A172TU56"/>
<reference evidence="2" key="1">
    <citation type="submission" date="2015-01" db="EMBL/GenBank/DDBJ databases">
        <title>Flavisolibacter sp./LCS9/ whole genome sequencing.</title>
        <authorList>
            <person name="Kim M.K."/>
            <person name="Srinivasan S."/>
            <person name="Lee J.-J."/>
        </authorList>
    </citation>
    <scope>NUCLEOTIDE SEQUENCE [LARGE SCALE GENOMIC DNA]</scope>
    <source>
        <strain evidence="2">LCS9</strain>
    </source>
</reference>
<organism evidence="1 2">
    <name type="scientific">Flavisolibacter tropicus</name>
    <dbReference type="NCBI Taxonomy" id="1492898"/>
    <lineage>
        <taxon>Bacteria</taxon>
        <taxon>Pseudomonadati</taxon>
        <taxon>Bacteroidota</taxon>
        <taxon>Chitinophagia</taxon>
        <taxon>Chitinophagales</taxon>
        <taxon>Chitinophagaceae</taxon>
        <taxon>Flavisolibacter</taxon>
    </lineage>
</organism>
<evidence type="ECO:0000313" key="2">
    <source>
        <dbReference type="Proteomes" id="UP000077177"/>
    </source>
</evidence>
<name>A0A172TU56_9BACT</name>
<sequence>MSIRLSIKELLKLLHQNSDLIDLLFGKKESILTSEILAREEVTLDKMEYLINSGIIHENNGYVSLDERLSTFFLDFLEIGEISIGFIDDNVQALNENLNYYRQEQNPKYVKKIKNTLQKIISITHREIIKLQKAIDDTYRNEANYSIKMQRLESFKIKRDTIIDLIEETEKIYQESKGLLVSIVDAELSSLLHSLRFSLKSDKDYLIEIQNKILEYINRVREQQVLFQKCQYLKELKNRGELHHQTNFKAVLERENLLLFEKRQVLKPRISLEYLRTDEGSKVLAKVAERLKLQQAKPIQDSLHKTIDLEEAAPEKALKININSLVKKFAESNSNLFEFLVRFPYPEALGTITLEDKLRLFIEIVMDYDDALVINHDFDHYEFINVNGQKQKIGFALVYAKQDVYEPA</sequence>
<accession>A0A172TU56</accession>
<dbReference type="KEGG" id="fla:SY85_09050"/>
<dbReference type="STRING" id="1492898.SY85_09050"/>
<dbReference type="EMBL" id="CP011390">
    <property type="protein sequence ID" value="ANE50625.1"/>
    <property type="molecule type" value="Genomic_DNA"/>
</dbReference>
<gene>
    <name evidence="1" type="ORF">SY85_09050</name>
</gene>
<proteinExistence type="predicted"/>
<evidence type="ECO:0000313" key="1">
    <source>
        <dbReference type="EMBL" id="ANE50625.1"/>
    </source>
</evidence>
<reference evidence="1 2" key="2">
    <citation type="journal article" date="2016" name="Int. J. Syst. Evol. Microbiol.">
        <title>Flavisolibacter tropicus sp. nov., isolated from tropical soil.</title>
        <authorList>
            <person name="Lee J.J."/>
            <person name="Kang M.S."/>
            <person name="Kim G.S."/>
            <person name="Lee C.S."/>
            <person name="Lim S."/>
            <person name="Lee J."/>
            <person name="Roh S.H."/>
            <person name="Kang H."/>
            <person name="Ha J.M."/>
            <person name="Bae S."/>
            <person name="Jung H.Y."/>
            <person name="Kim M.K."/>
        </authorList>
    </citation>
    <scope>NUCLEOTIDE SEQUENCE [LARGE SCALE GENOMIC DNA]</scope>
    <source>
        <strain evidence="1 2">LCS9</strain>
    </source>
</reference>